<feature type="compositionally biased region" description="Polar residues" evidence="1">
    <location>
        <begin position="117"/>
        <end position="135"/>
    </location>
</feature>
<dbReference type="Gramene" id="PUZ39076">
    <property type="protein sequence ID" value="PUZ39076"/>
    <property type="gene ID" value="GQ55_9G252700"/>
</dbReference>
<dbReference type="AlphaFoldDB" id="A0A2T7C6X0"/>
<reference evidence="2 3" key="1">
    <citation type="submission" date="2018-04" db="EMBL/GenBank/DDBJ databases">
        <title>WGS assembly of Panicum hallii var. hallii HAL2.</title>
        <authorList>
            <person name="Lovell J."/>
            <person name="Jenkins J."/>
            <person name="Lowry D."/>
            <person name="Mamidi S."/>
            <person name="Sreedasyam A."/>
            <person name="Weng X."/>
            <person name="Barry K."/>
            <person name="Bonette J."/>
            <person name="Campitelli B."/>
            <person name="Daum C."/>
            <person name="Gordon S."/>
            <person name="Gould B."/>
            <person name="Lipzen A."/>
            <person name="MacQueen A."/>
            <person name="Palacio-Mejia J."/>
            <person name="Plott C."/>
            <person name="Shakirov E."/>
            <person name="Shu S."/>
            <person name="Yoshinaga Y."/>
            <person name="Zane M."/>
            <person name="Rokhsar D."/>
            <person name="Grimwood J."/>
            <person name="Schmutz J."/>
            <person name="Juenger T."/>
        </authorList>
    </citation>
    <scope>NUCLEOTIDE SEQUENCE [LARGE SCALE GENOMIC DNA]</scope>
    <source>
        <strain evidence="3">cv. HAL2</strain>
    </source>
</reference>
<gene>
    <name evidence="2" type="ORF">GQ55_9G252700</name>
</gene>
<evidence type="ECO:0000313" key="2">
    <source>
        <dbReference type="EMBL" id="PUZ39076.1"/>
    </source>
</evidence>
<dbReference type="OrthoDB" id="682203at2759"/>
<dbReference type="Proteomes" id="UP000244336">
    <property type="component" value="Chromosome 9"/>
</dbReference>
<proteinExistence type="predicted"/>
<evidence type="ECO:0000256" key="1">
    <source>
        <dbReference type="SAM" id="MobiDB-lite"/>
    </source>
</evidence>
<protein>
    <submittedName>
        <fullName evidence="2">Uncharacterized protein</fullName>
    </submittedName>
</protein>
<evidence type="ECO:0000313" key="3">
    <source>
        <dbReference type="Proteomes" id="UP000244336"/>
    </source>
</evidence>
<keyword evidence="3" id="KW-1185">Reference proteome</keyword>
<feature type="region of interest" description="Disordered" evidence="1">
    <location>
        <begin position="117"/>
        <end position="146"/>
    </location>
</feature>
<name>A0A2T7C6X0_9POAL</name>
<dbReference type="EMBL" id="CM009757">
    <property type="protein sequence ID" value="PUZ39076.1"/>
    <property type="molecule type" value="Genomic_DNA"/>
</dbReference>
<accession>A0A2T7C6X0</accession>
<organism evidence="2 3">
    <name type="scientific">Panicum hallii var. hallii</name>
    <dbReference type="NCBI Taxonomy" id="1504633"/>
    <lineage>
        <taxon>Eukaryota</taxon>
        <taxon>Viridiplantae</taxon>
        <taxon>Streptophyta</taxon>
        <taxon>Embryophyta</taxon>
        <taxon>Tracheophyta</taxon>
        <taxon>Spermatophyta</taxon>
        <taxon>Magnoliopsida</taxon>
        <taxon>Liliopsida</taxon>
        <taxon>Poales</taxon>
        <taxon>Poaceae</taxon>
        <taxon>PACMAD clade</taxon>
        <taxon>Panicoideae</taxon>
        <taxon>Panicodae</taxon>
        <taxon>Paniceae</taxon>
        <taxon>Panicinae</taxon>
        <taxon>Panicum</taxon>
        <taxon>Panicum sect. Panicum</taxon>
    </lineage>
</organism>
<sequence>MDPESSYVLKIKLLGNCKKARKDVICFSFEKIVDSDTINFKDFVESVIDKYPPCYIELAHVRYYDADLKTFPIVTTYQELMVMFEKYINTKVVHMFIAYSGFSEPYQPITQWESYATNTQPQPDQSQPNSTQSAEDSYLPNPLPENEHVGIDEETIYLTNNDPVDALDVVVFCDNKKNNISDEDEESDI</sequence>